<dbReference type="Proteomes" id="UP001596036">
    <property type="component" value="Unassembled WGS sequence"/>
</dbReference>
<dbReference type="Gene3D" id="3.10.180.10">
    <property type="entry name" value="2,3-Dihydroxybiphenyl 1,2-Dioxygenase, domain 1"/>
    <property type="match status" value="1"/>
</dbReference>
<name>A0ABW0SLA4_9GAMM</name>
<gene>
    <name evidence="2" type="ORF">ACFPN1_07385</name>
</gene>
<dbReference type="EMBL" id="JBHSNM010000002">
    <property type="protein sequence ID" value="MFC5569882.1"/>
    <property type="molecule type" value="Genomic_DNA"/>
</dbReference>
<reference evidence="3" key="1">
    <citation type="journal article" date="2019" name="Int. J. Syst. Evol. Microbiol.">
        <title>The Global Catalogue of Microorganisms (GCM) 10K type strain sequencing project: providing services to taxonomists for standard genome sequencing and annotation.</title>
        <authorList>
            <consortium name="The Broad Institute Genomics Platform"/>
            <consortium name="The Broad Institute Genome Sequencing Center for Infectious Disease"/>
            <person name="Wu L."/>
            <person name="Ma J."/>
        </authorList>
    </citation>
    <scope>NUCLEOTIDE SEQUENCE [LARGE SCALE GENOMIC DNA]</scope>
    <source>
        <strain evidence="3">KACC 11407</strain>
    </source>
</reference>
<proteinExistence type="predicted"/>
<evidence type="ECO:0000259" key="1">
    <source>
        <dbReference type="PROSITE" id="PS51819"/>
    </source>
</evidence>
<feature type="domain" description="VOC" evidence="1">
    <location>
        <begin position="1"/>
        <end position="120"/>
    </location>
</feature>
<dbReference type="InterPro" id="IPR041581">
    <property type="entry name" value="Glyoxalase_6"/>
</dbReference>
<dbReference type="InterPro" id="IPR037523">
    <property type="entry name" value="VOC_core"/>
</dbReference>
<dbReference type="InterPro" id="IPR029068">
    <property type="entry name" value="Glyas_Bleomycin-R_OHBP_Dase"/>
</dbReference>
<evidence type="ECO:0000313" key="3">
    <source>
        <dbReference type="Proteomes" id="UP001596036"/>
    </source>
</evidence>
<organism evidence="2 3">
    <name type="scientific">Lysobacter yangpyeongensis</name>
    <dbReference type="NCBI Taxonomy" id="346182"/>
    <lineage>
        <taxon>Bacteria</taxon>
        <taxon>Pseudomonadati</taxon>
        <taxon>Pseudomonadota</taxon>
        <taxon>Gammaproteobacteria</taxon>
        <taxon>Lysobacterales</taxon>
        <taxon>Lysobacteraceae</taxon>
        <taxon>Lysobacter</taxon>
    </lineage>
</organism>
<dbReference type="PROSITE" id="PS51819">
    <property type="entry name" value="VOC"/>
    <property type="match status" value="1"/>
</dbReference>
<sequence length="168" mass="18077">MLIDCNTPDIDAAADFWAQALGRAVDPDHPGTRGNYRMLETPPDEPIVQIQRVAHESRVHIDIETDDIPAEVARLEGLGATVVDPWNAGWSCRPPADSGSASCGCNGRDFRRTRISGPDREVARAVAMSRVRRTQAGAACSAGRVSRIGRFAAAASRASTMSAYHIHV</sequence>
<evidence type="ECO:0000313" key="2">
    <source>
        <dbReference type="EMBL" id="MFC5569882.1"/>
    </source>
</evidence>
<comment type="caution">
    <text evidence="2">The sequence shown here is derived from an EMBL/GenBank/DDBJ whole genome shotgun (WGS) entry which is preliminary data.</text>
</comment>
<protein>
    <submittedName>
        <fullName evidence="2">VOC family protein</fullName>
    </submittedName>
</protein>
<keyword evidence="3" id="KW-1185">Reference proteome</keyword>
<accession>A0ABW0SLA4</accession>
<dbReference type="SUPFAM" id="SSF54593">
    <property type="entry name" value="Glyoxalase/Bleomycin resistance protein/Dihydroxybiphenyl dioxygenase"/>
    <property type="match status" value="1"/>
</dbReference>
<dbReference type="Pfam" id="PF18029">
    <property type="entry name" value="Glyoxalase_6"/>
    <property type="match status" value="1"/>
</dbReference>